<gene>
    <name evidence="2" type="ORF">F5147DRAFT_802054</name>
</gene>
<dbReference type="EMBL" id="JABBWM010000003">
    <property type="protein sequence ID" value="KAG2119173.1"/>
    <property type="molecule type" value="Genomic_DNA"/>
</dbReference>
<dbReference type="AlphaFoldDB" id="A0A9P7FIX0"/>
<name>A0A9P7FIX0_9AGAM</name>
<evidence type="ECO:0000256" key="1">
    <source>
        <dbReference type="SAM" id="MobiDB-lite"/>
    </source>
</evidence>
<feature type="region of interest" description="Disordered" evidence="1">
    <location>
        <begin position="1"/>
        <end position="21"/>
    </location>
</feature>
<protein>
    <submittedName>
        <fullName evidence="2">Uncharacterized protein</fullName>
    </submittedName>
</protein>
<dbReference type="RefSeq" id="XP_041299282.1">
    <property type="nucleotide sequence ID" value="XM_041443287.1"/>
</dbReference>
<dbReference type="GeneID" id="64705546"/>
<dbReference type="Proteomes" id="UP000823399">
    <property type="component" value="Unassembled WGS sequence"/>
</dbReference>
<sequence length="124" mass="14362">MPNKTCKPWEKPAPYKRRHDYEFPGGDNEIVEEVRRQMAIERGDIIELDSDSEDGDEDENVTPEYTLTQVFMLCQQLEDACLQFGELELSFDLSKRLRAIRAGVRREEIRGAKQTTIDSYFGGK</sequence>
<evidence type="ECO:0000313" key="3">
    <source>
        <dbReference type="Proteomes" id="UP000823399"/>
    </source>
</evidence>
<evidence type="ECO:0000313" key="2">
    <source>
        <dbReference type="EMBL" id="KAG2119173.1"/>
    </source>
</evidence>
<reference evidence="2" key="1">
    <citation type="journal article" date="2020" name="New Phytol.">
        <title>Comparative genomics reveals dynamic genome evolution in host specialist ectomycorrhizal fungi.</title>
        <authorList>
            <person name="Lofgren L.A."/>
            <person name="Nguyen N.H."/>
            <person name="Vilgalys R."/>
            <person name="Ruytinx J."/>
            <person name="Liao H.L."/>
            <person name="Branco S."/>
            <person name="Kuo A."/>
            <person name="LaButti K."/>
            <person name="Lipzen A."/>
            <person name="Andreopoulos W."/>
            <person name="Pangilinan J."/>
            <person name="Riley R."/>
            <person name="Hundley H."/>
            <person name="Na H."/>
            <person name="Barry K."/>
            <person name="Grigoriev I.V."/>
            <person name="Stajich J.E."/>
            <person name="Kennedy P.G."/>
        </authorList>
    </citation>
    <scope>NUCLEOTIDE SEQUENCE</scope>
    <source>
        <strain evidence="2">FC423</strain>
    </source>
</reference>
<organism evidence="2 3">
    <name type="scientific">Suillus discolor</name>
    <dbReference type="NCBI Taxonomy" id="1912936"/>
    <lineage>
        <taxon>Eukaryota</taxon>
        <taxon>Fungi</taxon>
        <taxon>Dikarya</taxon>
        <taxon>Basidiomycota</taxon>
        <taxon>Agaricomycotina</taxon>
        <taxon>Agaricomycetes</taxon>
        <taxon>Agaricomycetidae</taxon>
        <taxon>Boletales</taxon>
        <taxon>Suillineae</taxon>
        <taxon>Suillaceae</taxon>
        <taxon>Suillus</taxon>
    </lineage>
</organism>
<comment type="caution">
    <text evidence="2">The sequence shown here is derived from an EMBL/GenBank/DDBJ whole genome shotgun (WGS) entry which is preliminary data.</text>
</comment>
<proteinExistence type="predicted"/>
<accession>A0A9P7FIX0</accession>
<dbReference type="OrthoDB" id="3048787at2759"/>
<keyword evidence="3" id="KW-1185">Reference proteome</keyword>